<dbReference type="OrthoDB" id="3337916at2759"/>
<protein>
    <submittedName>
        <fullName evidence="2">Uncharacterized protein</fullName>
    </submittedName>
</protein>
<evidence type="ECO:0000313" key="2">
    <source>
        <dbReference type="EMBL" id="EIW75375.1"/>
    </source>
</evidence>
<dbReference type="GeneID" id="19204108"/>
<dbReference type="KEGG" id="cput:CONPUDRAFT_159496"/>
<gene>
    <name evidence="2" type="ORF">CONPUDRAFT_159496</name>
</gene>
<dbReference type="EMBL" id="JH711589">
    <property type="protein sequence ID" value="EIW75375.1"/>
    <property type="molecule type" value="Genomic_DNA"/>
</dbReference>
<dbReference type="Proteomes" id="UP000053558">
    <property type="component" value="Unassembled WGS sequence"/>
</dbReference>
<dbReference type="RefSeq" id="XP_007774757.1">
    <property type="nucleotide sequence ID" value="XM_007776567.1"/>
</dbReference>
<evidence type="ECO:0000256" key="1">
    <source>
        <dbReference type="SAM" id="MobiDB-lite"/>
    </source>
</evidence>
<reference evidence="3" key="1">
    <citation type="journal article" date="2012" name="Science">
        <title>The Paleozoic origin of enzymatic lignin decomposition reconstructed from 31 fungal genomes.</title>
        <authorList>
            <person name="Floudas D."/>
            <person name="Binder M."/>
            <person name="Riley R."/>
            <person name="Barry K."/>
            <person name="Blanchette R.A."/>
            <person name="Henrissat B."/>
            <person name="Martinez A.T."/>
            <person name="Otillar R."/>
            <person name="Spatafora J.W."/>
            <person name="Yadav J.S."/>
            <person name="Aerts A."/>
            <person name="Benoit I."/>
            <person name="Boyd A."/>
            <person name="Carlson A."/>
            <person name="Copeland A."/>
            <person name="Coutinho P.M."/>
            <person name="de Vries R.P."/>
            <person name="Ferreira P."/>
            <person name="Findley K."/>
            <person name="Foster B."/>
            <person name="Gaskell J."/>
            <person name="Glotzer D."/>
            <person name="Gorecki P."/>
            <person name="Heitman J."/>
            <person name="Hesse C."/>
            <person name="Hori C."/>
            <person name="Igarashi K."/>
            <person name="Jurgens J.A."/>
            <person name="Kallen N."/>
            <person name="Kersten P."/>
            <person name="Kohler A."/>
            <person name="Kuees U."/>
            <person name="Kumar T.K.A."/>
            <person name="Kuo A."/>
            <person name="LaButti K."/>
            <person name="Larrondo L.F."/>
            <person name="Lindquist E."/>
            <person name="Ling A."/>
            <person name="Lombard V."/>
            <person name="Lucas S."/>
            <person name="Lundell T."/>
            <person name="Martin R."/>
            <person name="McLaughlin D.J."/>
            <person name="Morgenstern I."/>
            <person name="Morin E."/>
            <person name="Murat C."/>
            <person name="Nagy L.G."/>
            <person name="Nolan M."/>
            <person name="Ohm R.A."/>
            <person name="Patyshakuliyeva A."/>
            <person name="Rokas A."/>
            <person name="Ruiz-Duenas F.J."/>
            <person name="Sabat G."/>
            <person name="Salamov A."/>
            <person name="Samejima M."/>
            <person name="Schmutz J."/>
            <person name="Slot J.C."/>
            <person name="St John F."/>
            <person name="Stenlid J."/>
            <person name="Sun H."/>
            <person name="Sun S."/>
            <person name="Syed K."/>
            <person name="Tsang A."/>
            <person name="Wiebenga A."/>
            <person name="Young D."/>
            <person name="Pisabarro A."/>
            <person name="Eastwood D.C."/>
            <person name="Martin F."/>
            <person name="Cullen D."/>
            <person name="Grigoriev I.V."/>
            <person name="Hibbett D.S."/>
        </authorList>
    </citation>
    <scope>NUCLEOTIDE SEQUENCE [LARGE SCALE GENOMIC DNA]</scope>
    <source>
        <strain evidence="3">RWD-64-598 SS2</strain>
    </source>
</reference>
<organism evidence="2 3">
    <name type="scientific">Coniophora puteana (strain RWD-64-598)</name>
    <name type="common">Brown rot fungus</name>
    <dbReference type="NCBI Taxonomy" id="741705"/>
    <lineage>
        <taxon>Eukaryota</taxon>
        <taxon>Fungi</taxon>
        <taxon>Dikarya</taxon>
        <taxon>Basidiomycota</taxon>
        <taxon>Agaricomycotina</taxon>
        <taxon>Agaricomycetes</taxon>
        <taxon>Agaricomycetidae</taxon>
        <taxon>Boletales</taxon>
        <taxon>Coniophorineae</taxon>
        <taxon>Coniophoraceae</taxon>
        <taxon>Coniophora</taxon>
    </lineage>
</organism>
<feature type="region of interest" description="Disordered" evidence="1">
    <location>
        <begin position="34"/>
        <end position="70"/>
    </location>
</feature>
<keyword evidence="3" id="KW-1185">Reference proteome</keyword>
<sequence>MCFGHPPLSRLRTPNRRRLGVHKAFFLPHELVSPPASSDPSYLEAGTTPDGTPAPSTAWQARYPKGGVNRRSDREARACLYRGAAGVCKGAGRGTGGARRLQGAAGCGAGVGERREDAGDVLIHITEADRSAKTVGRASLRADLDTCSARGLRSLRRRLALRV</sequence>
<dbReference type="AlphaFoldDB" id="A0A5M3M9N2"/>
<proteinExistence type="predicted"/>
<evidence type="ECO:0000313" key="3">
    <source>
        <dbReference type="Proteomes" id="UP000053558"/>
    </source>
</evidence>
<name>A0A5M3M9N2_CONPW</name>
<accession>A0A5M3M9N2</accession>
<comment type="caution">
    <text evidence="2">The sequence shown here is derived from an EMBL/GenBank/DDBJ whole genome shotgun (WGS) entry which is preliminary data.</text>
</comment>